<dbReference type="AlphaFoldDB" id="Z9JMD3"/>
<gene>
    <name evidence="2" type="ORF">AF72_03250</name>
</gene>
<accession>Z9JMD3</accession>
<dbReference type="Proteomes" id="UP000020406">
    <property type="component" value="Unassembled WGS sequence"/>
</dbReference>
<dbReference type="EMBL" id="JDSQ01000004">
    <property type="protein sequence ID" value="EWS78932.1"/>
    <property type="molecule type" value="Genomic_DNA"/>
</dbReference>
<organism evidence="2 3">
    <name type="scientific">Xylella taiwanensis</name>
    <dbReference type="NCBI Taxonomy" id="1444770"/>
    <lineage>
        <taxon>Bacteria</taxon>
        <taxon>Pseudomonadati</taxon>
        <taxon>Pseudomonadota</taxon>
        <taxon>Gammaproteobacteria</taxon>
        <taxon>Lysobacterales</taxon>
        <taxon>Lysobacteraceae</taxon>
        <taxon>Xylella</taxon>
    </lineage>
</organism>
<reference evidence="2 3" key="1">
    <citation type="journal article" date="2014" name="Genome Announc.">
        <title>Draft Genome Sequence of Xylella fastidiosa Pear Leaf Scorch Strain in Taiwan.</title>
        <authorList>
            <person name="Su C.C."/>
            <person name="Deng W.L."/>
            <person name="Jan F.J."/>
            <person name="Chang C.J."/>
            <person name="Huang H."/>
            <person name="Chen J."/>
        </authorList>
    </citation>
    <scope>NUCLEOTIDE SEQUENCE [LARGE SCALE GENOMIC DNA]</scope>
    <source>
        <strain evidence="2 3">PLS229</strain>
    </source>
</reference>
<evidence type="ECO:0000256" key="1">
    <source>
        <dbReference type="SAM" id="MobiDB-lite"/>
    </source>
</evidence>
<sequence length="38" mass="3986">MASAPLLQAQASPSRTHGQHEIQNQAVRDPACTTIASV</sequence>
<name>Z9JMD3_9GAMM</name>
<proteinExistence type="predicted"/>
<evidence type="ECO:0000313" key="2">
    <source>
        <dbReference type="EMBL" id="EWS78932.1"/>
    </source>
</evidence>
<comment type="caution">
    <text evidence="2">The sequence shown here is derived from an EMBL/GenBank/DDBJ whole genome shotgun (WGS) entry which is preliminary data.</text>
</comment>
<feature type="region of interest" description="Disordered" evidence="1">
    <location>
        <begin position="1"/>
        <end position="38"/>
    </location>
</feature>
<feature type="compositionally biased region" description="Polar residues" evidence="1">
    <location>
        <begin position="9"/>
        <end position="26"/>
    </location>
</feature>
<protein>
    <submittedName>
        <fullName evidence="2">Uncharacterized protein</fullName>
    </submittedName>
</protein>
<dbReference type="PATRIC" id="fig|1444770.3.peg.803"/>
<evidence type="ECO:0000313" key="3">
    <source>
        <dbReference type="Proteomes" id="UP000020406"/>
    </source>
</evidence>